<name>A0A1S4FIK0_AEDAE</name>
<dbReference type="PANTHER" id="PTHR36693">
    <property type="entry name" value="GH02722P"/>
    <property type="match status" value="1"/>
</dbReference>
<sequence>MLSYLVQDYSNSIDKYVICSKCLKKCEKRYKLDDPDKNSFRFLSVDSVELNRFLLDLRCFPLYRLLIANFINDLWTSNHQRLVLKIHPPLKEPIDYAWGERANQMMWERIELDELMSWLSTLGGAFSALGDYKLACADTAARISVQQMKLAIRLGEPSVIARCWLYMAIALIQKYEFAVAKRIVKRIYRKEKRQTEPDTRLMNMCLGIWSKLSYEYELYQKKLNRPKE</sequence>
<dbReference type="Proteomes" id="UP000008820">
    <property type="component" value="Chromosome 3"/>
</dbReference>
<dbReference type="InterPro" id="IPR032072">
    <property type="entry name" value="DUF4807"/>
</dbReference>
<dbReference type="VEuPathDB" id="VectorBase:AAEL008038"/>
<dbReference type="AlphaFoldDB" id="A0A1S4FIK0"/>
<evidence type="ECO:0000313" key="1">
    <source>
        <dbReference type="EnsemblMetazoa" id="AAEL008038-PC"/>
    </source>
</evidence>
<proteinExistence type="predicted"/>
<organism evidence="1 2">
    <name type="scientific">Aedes aegypti</name>
    <name type="common">Yellowfever mosquito</name>
    <name type="synonym">Culex aegypti</name>
    <dbReference type="NCBI Taxonomy" id="7159"/>
    <lineage>
        <taxon>Eukaryota</taxon>
        <taxon>Metazoa</taxon>
        <taxon>Ecdysozoa</taxon>
        <taxon>Arthropoda</taxon>
        <taxon>Hexapoda</taxon>
        <taxon>Insecta</taxon>
        <taxon>Pterygota</taxon>
        <taxon>Neoptera</taxon>
        <taxon>Endopterygota</taxon>
        <taxon>Diptera</taxon>
        <taxon>Nematocera</taxon>
        <taxon>Culicoidea</taxon>
        <taxon>Culicidae</taxon>
        <taxon>Culicinae</taxon>
        <taxon>Aedini</taxon>
        <taxon>Aedes</taxon>
        <taxon>Stegomyia</taxon>
    </lineage>
</organism>
<dbReference type="OrthoDB" id="121932at2759"/>
<keyword evidence="2" id="KW-1185">Reference proteome</keyword>
<reference evidence="1" key="2">
    <citation type="submission" date="2025-05" db="UniProtKB">
        <authorList>
            <consortium name="EnsemblMetazoa"/>
        </authorList>
    </citation>
    <scope>IDENTIFICATION</scope>
    <source>
        <strain evidence="1">LVP_AGWG</strain>
    </source>
</reference>
<dbReference type="EnsemblMetazoa" id="AAEL008038-RB">
    <property type="protein sequence ID" value="AAEL008038-PB"/>
    <property type="gene ID" value="AAEL008038"/>
</dbReference>
<dbReference type="EnsemblMetazoa" id="AAEL008038-RC">
    <property type="protein sequence ID" value="AAEL008038-PC"/>
    <property type="gene ID" value="AAEL008038"/>
</dbReference>
<protein>
    <submittedName>
        <fullName evidence="1">Uncharacterized protein</fullName>
    </submittedName>
</protein>
<reference evidence="1 2" key="1">
    <citation type="submission" date="2017-06" db="EMBL/GenBank/DDBJ databases">
        <title>Aedes aegypti genome working group (AGWG) sequencing and assembly.</title>
        <authorList>
            <consortium name="Aedes aegypti Genome Working Group (AGWG)"/>
            <person name="Matthews B.J."/>
        </authorList>
    </citation>
    <scope>NUCLEOTIDE SEQUENCE [LARGE SCALE GENOMIC DNA]</scope>
    <source>
        <strain evidence="1 2">LVP_AGWG</strain>
    </source>
</reference>
<accession>A0A1S4FIK0</accession>
<dbReference type="Pfam" id="PF16065">
    <property type="entry name" value="DUF4807"/>
    <property type="match status" value="1"/>
</dbReference>
<dbReference type="PANTHER" id="PTHR36693:SF1">
    <property type="entry name" value="GH02722P"/>
    <property type="match status" value="1"/>
</dbReference>
<gene>
    <name evidence="1" type="primary">5569944</name>
</gene>
<evidence type="ECO:0000313" key="2">
    <source>
        <dbReference type="Proteomes" id="UP000008820"/>
    </source>
</evidence>